<dbReference type="RefSeq" id="XP_031177448.1">
    <property type="nucleotide sequence ID" value="XM_031321588.2"/>
</dbReference>
<dbReference type="InterPro" id="IPR001841">
    <property type="entry name" value="Znf_RING"/>
</dbReference>
<dbReference type="Pfam" id="PF00097">
    <property type="entry name" value="zf-C3HC4"/>
    <property type="match status" value="1"/>
</dbReference>
<reference evidence="12" key="1">
    <citation type="submission" date="2025-05" db="UniProtKB">
        <authorList>
            <consortium name="Ensembl"/>
        </authorList>
    </citation>
    <scope>IDENTIFICATION</scope>
</reference>
<dbReference type="CDD" id="cd09633">
    <property type="entry name" value="Deltex_C"/>
    <property type="match status" value="1"/>
</dbReference>
<keyword evidence="4 9" id="KW-0808">Transferase</keyword>
<dbReference type="Gene3D" id="3.30.390.130">
    <property type="match status" value="1"/>
</dbReference>
<dbReference type="InterPro" id="IPR039398">
    <property type="entry name" value="Deltex_fam"/>
</dbReference>
<keyword evidence="13" id="KW-1185">Reference proteome</keyword>
<comment type="similarity">
    <text evidence="3 9">Belongs to the Deltex family.</text>
</comment>
<dbReference type="GeneID" id="116065929"/>
<evidence type="ECO:0000256" key="8">
    <source>
        <dbReference type="PROSITE-ProRule" id="PRU00175"/>
    </source>
</evidence>
<dbReference type="KEGG" id="sluc:116065929"/>
<dbReference type="UniPathway" id="UPA00143"/>
<dbReference type="Proteomes" id="UP000694568">
    <property type="component" value="Unplaced"/>
</dbReference>
<evidence type="ECO:0000256" key="10">
    <source>
        <dbReference type="SAM" id="MobiDB-lite"/>
    </source>
</evidence>
<dbReference type="GO" id="GO:0005737">
    <property type="term" value="C:cytoplasm"/>
    <property type="evidence" value="ECO:0007669"/>
    <property type="project" value="UniProtKB-SubCell"/>
</dbReference>
<keyword evidence="7 9" id="KW-0862">Zinc</keyword>
<feature type="region of interest" description="Disordered" evidence="10">
    <location>
        <begin position="145"/>
        <end position="164"/>
    </location>
</feature>
<evidence type="ECO:0000256" key="2">
    <source>
        <dbReference type="ARBA" id="ARBA00004906"/>
    </source>
</evidence>
<dbReference type="Pfam" id="PF18102">
    <property type="entry name" value="DTC"/>
    <property type="match status" value="1"/>
</dbReference>
<comment type="pathway">
    <text evidence="2 9">Protein modification; protein ubiquitination.</text>
</comment>
<dbReference type="InterPro" id="IPR039399">
    <property type="entry name" value="Deltex_C_sf"/>
</dbReference>
<sequence length="641" mass="70044">MSDREEEPMEVEGNDLQTQTPHDKSAEVEGNNLQTQTPHDKSAETKDEIQVTLSVEWSEGVQPQKSKIIELQKLLQSWANKKSNNFKGDCNVVSVSDNGTAVIRLKPAPAVDELQKLSGEKLTKKDKSHTVTIKSVMLTPLELTTQDAPVNPTPSSVSEPQYGLGHLGKQSSAVSTAGEETCTCSVPVGHFWYVNHIYKEEMKRIEKENRVKIMAEVNVTFQADQEDGGSQKALNEFTSLVQKCLGELDGSTIPLNNVDEEEWKDVLKIAQTKENKLLLTVSSEEMTACGPRTVQDAIRKSLTLSTNTSMSVEEFTRVSQDTPLSIGMSIKDPLVDAGLTMEEGSWKLMTTSFSKQLTKIKTKFGVDFKVSGISPVKVKACYNKSGGNASMESHAVRALLHLYQKSATSPMSSTQHQGATGFTDSLSEGASGGPVLNGQSGYNTDATTGGGATAGDDKDEKCPICMDAFTKKKQLKCKHEFCEECLAQSKKAMGPICPVCRDVFGMMKGDQPDGNMTWHSCFSSLPGFPGCNTIVINYAISSGKQTENHPNPGQYYSGISRTAYLPDNEEGREVLRLLKKAFEQKLIFTVGTSRTSGMDNQVTWNDIHHKTSITGGPQCFGYPDPGYLSRVKEELKAKGIE</sequence>
<evidence type="ECO:0000256" key="6">
    <source>
        <dbReference type="ARBA" id="ARBA00022771"/>
    </source>
</evidence>
<dbReference type="OrthoDB" id="527344at2759"/>
<dbReference type="InterPro" id="IPR017907">
    <property type="entry name" value="Znf_RING_CS"/>
</dbReference>
<dbReference type="InterPro" id="IPR013083">
    <property type="entry name" value="Znf_RING/FYVE/PHD"/>
</dbReference>
<dbReference type="EC" id="2.3.2.27" evidence="9"/>
<evidence type="ECO:0000256" key="7">
    <source>
        <dbReference type="ARBA" id="ARBA00022833"/>
    </source>
</evidence>
<keyword evidence="6 8" id="KW-0863">Zinc-finger</keyword>
<evidence type="ECO:0000313" key="12">
    <source>
        <dbReference type="Ensembl" id="ENSSLUP00000059966.1"/>
    </source>
</evidence>
<dbReference type="GO" id="GO:0008270">
    <property type="term" value="F:zinc ion binding"/>
    <property type="evidence" value="ECO:0007669"/>
    <property type="project" value="UniProtKB-KW"/>
</dbReference>
<dbReference type="SUPFAM" id="SSF57850">
    <property type="entry name" value="RING/U-box"/>
    <property type="match status" value="1"/>
</dbReference>
<dbReference type="GO" id="GO:0007219">
    <property type="term" value="P:Notch signaling pathway"/>
    <property type="evidence" value="ECO:0007669"/>
    <property type="project" value="InterPro"/>
</dbReference>
<dbReference type="InterPro" id="IPR039396">
    <property type="entry name" value="Deltex_C"/>
</dbReference>
<proteinExistence type="inferred from homology"/>
<dbReference type="SMART" id="SM00184">
    <property type="entry name" value="RING"/>
    <property type="match status" value="1"/>
</dbReference>
<protein>
    <recommendedName>
        <fullName evidence="9">E3 ubiquitin-protein ligase</fullName>
        <ecNumber evidence="9">2.3.2.27</ecNumber>
    </recommendedName>
</protein>
<dbReference type="PROSITE" id="PS00518">
    <property type="entry name" value="ZF_RING_1"/>
    <property type="match status" value="1"/>
</dbReference>
<evidence type="ECO:0000313" key="13">
    <source>
        <dbReference type="Proteomes" id="UP000694568"/>
    </source>
</evidence>
<accession>A0A8D0B078</accession>
<dbReference type="Gene3D" id="3.30.40.10">
    <property type="entry name" value="Zinc/RING finger domain, C3HC4 (zinc finger)"/>
    <property type="match status" value="1"/>
</dbReference>
<feature type="compositionally biased region" description="Acidic residues" evidence="10">
    <location>
        <begin position="1"/>
        <end position="13"/>
    </location>
</feature>
<dbReference type="GeneTree" id="ENSGT00940000154578"/>
<dbReference type="AlphaFoldDB" id="A0A8D0B078"/>
<comment type="subcellular location">
    <subcellularLocation>
        <location evidence="9">Cytoplasm</location>
    </subcellularLocation>
</comment>
<feature type="region of interest" description="Disordered" evidence="10">
    <location>
        <begin position="1"/>
        <end position="47"/>
    </location>
</feature>
<dbReference type="GO" id="GO:0061630">
    <property type="term" value="F:ubiquitin protein ligase activity"/>
    <property type="evidence" value="ECO:0007669"/>
    <property type="project" value="UniProtKB-UniRule"/>
</dbReference>
<evidence type="ECO:0000259" key="11">
    <source>
        <dbReference type="PROSITE" id="PS50089"/>
    </source>
</evidence>
<evidence type="ECO:0000256" key="3">
    <source>
        <dbReference type="ARBA" id="ARBA00009413"/>
    </source>
</evidence>
<dbReference type="Ensembl" id="ENSSLUT00000061653.1">
    <property type="protein sequence ID" value="ENSSLUP00000059960.1"/>
    <property type="gene ID" value="ENSSLUG00000025581.1"/>
</dbReference>
<feature type="compositionally biased region" description="Basic and acidic residues" evidence="10">
    <location>
        <begin position="38"/>
        <end position="47"/>
    </location>
</feature>
<dbReference type="InterPro" id="IPR018957">
    <property type="entry name" value="Znf_C3HC4_RING-type"/>
</dbReference>
<dbReference type="RefSeq" id="XP_035858421.1">
    <property type="nucleotide sequence ID" value="XM_036002528.1"/>
</dbReference>
<gene>
    <name evidence="12" type="primary">LOC116065929</name>
</gene>
<dbReference type="GO" id="GO:0016567">
    <property type="term" value="P:protein ubiquitination"/>
    <property type="evidence" value="ECO:0007669"/>
    <property type="project" value="UniProtKB-UniRule"/>
</dbReference>
<comment type="catalytic activity">
    <reaction evidence="1 9">
        <text>S-ubiquitinyl-[E2 ubiquitin-conjugating enzyme]-L-cysteine + [acceptor protein]-L-lysine = [E2 ubiquitin-conjugating enzyme]-L-cysteine + N(6)-ubiquitinyl-[acceptor protein]-L-lysine.</text>
        <dbReference type="EC" id="2.3.2.27"/>
    </reaction>
</comment>
<feature type="domain" description="RING-type" evidence="11">
    <location>
        <begin position="462"/>
        <end position="501"/>
    </location>
</feature>
<keyword evidence="5 9" id="KW-0479">Metal-binding</keyword>
<dbReference type="PROSITE" id="PS50089">
    <property type="entry name" value="ZF_RING_2"/>
    <property type="match status" value="1"/>
</dbReference>
<dbReference type="Ensembl" id="ENSSLUT00000061659.1">
    <property type="protein sequence ID" value="ENSSLUP00000059966.1"/>
    <property type="gene ID" value="ENSSLUG00000025581.1"/>
</dbReference>
<evidence type="ECO:0000256" key="9">
    <source>
        <dbReference type="RuleBase" id="RU367105"/>
    </source>
</evidence>
<dbReference type="PANTHER" id="PTHR12622">
    <property type="entry name" value="DELTEX-RELATED"/>
    <property type="match status" value="1"/>
</dbReference>
<organism evidence="12 13">
    <name type="scientific">Sander lucioperca</name>
    <name type="common">Pike-perch</name>
    <name type="synonym">Perca lucioperca</name>
    <dbReference type="NCBI Taxonomy" id="283035"/>
    <lineage>
        <taxon>Eukaryota</taxon>
        <taxon>Metazoa</taxon>
        <taxon>Chordata</taxon>
        <taxon>Craniata</taxon>
        <taxon>Vertebrata</taxon>
        <taxon>Euteleostomi</taxon>
        <taxon>Actinopterygii</taxon>
        <taxon>Neopterygii</taxon>
        <taxon>Teleostei</taxon>
        <taxon>Neoteleostei</taxon>
        <taxon>Acanthomorphata</taxon>
        <taxon>Eupercaria</taxon>
        <taxon>Perciformes</taxon>
        <taxon>Percoidei</taxon>
        <taxon>Percidae</taxon>
        <taxon>Luciopercinae</taxon>
        <taxon>Sander</taxon>
    </lineage>
</organism>
<feature type="compositionally biased region" description="Polar residues" evidence="10">
    <location>
        <begin position="145"/>
        <end position="159"/>
    </location>
</feature>
<feature type="region of interest" description="Disordered" evidence="10">
    <location>
        <begin position="410"/>
        <end position="456"/>
    </location>
</feature>
<keyword evidence="9" id="KW-0963">Cytoplasm</keyword>
<evidence type="ECO:0000256" key="5">
    <source>
        <dbReference type="ARBA" id="ARBA00022723"/>
    </source>
</evidence>
<name>A0A8D0B078_SANLU</name>
<evidence type="ECO:0000256" key="1">
    <source>
        <dbReference type="ARBA" id="ARBA00000900"/>
    </source>
</evidence>
<evidence type="ECO:0000256" key="4">
    <source>
        <dbReference type="ARBA" id="ARBA00022679"/>
    </source>
</evidence>
<feature type="compositionally biased region" description="Polar residues" evidence="10">
    <location>
        <begin position="410"/>
        <end position="428"/>
    </location>
</feature>